<evidence type="ECO:0000313" key="2">
    <source>
        <dbReference type="EMBL" id="CAG5077183.1"/>
    </source>
</evidence>
<evidence type="ECO:0000313" key="3">
    <source>
        <dbReference type="Proteomes" id="UP000683507"/>
    </source>
</evidence>
<dbReference type="Pfam" id="PF14109">
    <property type="entry name" value="GldH_lipo"/>
    <property type="match status" value="1"/>
</dbReference>
<dbReference type="EMBL" id="OU015584">
    <property type="protein sequence ID" value="CAG5077183.1"/>
    <property type="molecule type" value="Genomic_DNA"/>
</dbReference>
<dbReference type="PROSITE" id="PS51257">
    <property type="entry name" value="PROKAR_LIPOPROTEIN"/>
    <property type="match status" value="1"/>
</dbReference>
<evidence type="ECO:0008006" key="4">
    <source>
        <dbReference type="Google" id="ProtNLM"/>
    </source>
</evidence>
<accession>A0A916JKM8</accession>
<dbReference type="AlphaFoldDB" id="A0A916JKM8"/>
<keyword evidence="3" id="KW-1185">Reference proteome</keyword>
<dbReference type="NCBIfam" id="TIGR03511">
    <property type="entry name" value="GldH_lipo"/>
    <property type="match status" value="1"/>
</dbReference>
<evidence type="ECO:0000256" key="1">
    <source>
        <dbReference type="SAM" id="SignalP"/>
    </source>
</evidence>
<proteinExistence type="predicted"/>
<dbReference type="Proteomes" id="UP000683507">
    <property type="component" value="Chromosome"/>
</dbReference>
<dbReference type="RefSeq" id="WP_258540555.1">
    <property type="nucleotide sequence ID" value="NZ_OU015584.1"/>
</dbReference>
<sequence>MTRKLTKHILFPVLLTFILMTSCTDGDIMMEDTTPIAGQQWNAQDTIMFSFEIEDTTSYFDFFMNLRTTTSYEYANCFVFATLESPTMLAVDTINIPLADPSSGRWLGEVSGSMVENHVLFMKNVRFHELGEYKIRFVQGMRDNPLGEISDVGLTVKKVNQ</sequence>
<name>A0A916JKM8_9FLAO</name>
<organism evidence="2 3">
    <name type="scientific">Parvicella tangerina</name>
    <dbReference type="NCBI Taxonomy" id="2829795"/>
    <lineage>
        <taxon>Bacteria</taxon>
        <taxon>Pseudomonadati</taxon>
        <taxon>Bacteroidota</taxon>
        <taxon>Flavobacteriia</taxon>
        <taxon>Flavobacteriales</taxon>
        <taxon>Parvicellaceae</taxon>
        <taxon>Parvicella</taxon>
    </lineage>
</organism>
<feature type="signal peptide" evidence="1">
    <location>
        <begin position="1"/>
        <end position="26"/>
    </location>
</feature>
<feature type="chain" id="PRO_5038007996" description="Gliding motility lipoprotein GldH" evidence="1">
    <location>
        <begin position="27"/>
        <end position="161"/>
    </location>
</feature>
<keyword evidence="1" id="KW-0732">Signal</keyword>
<dbReference type="InterPro" id="IPR020018">
    <property type="entry name" value="Motility-assoc_lipoprot_GldH"/>
</dbReference>
<dbReference type="KEGG" id="ptan:CRYO30217_00313"/>
<protein>
    <recommendedName>
        <fullName evidence="4">Gliding motility lipoprotein GldH</fullName>
    </recommendedName>
</protein>
<gene>
    <name evidence="2" type="ORF">CRYO30217_00313</name>
</gene>
<reference evidence="2" key="1">
    <citation type="submission" date="2021-04" db="EMBL/GenBank/DDBJ databases">
        <authorList>
            <person name="Rodrigo-Torres L."/>
            <person name="Arahal R. D."/>
            <person name="Lucena T."/>
        </authorList>
    </citation>
    <scope>NUCLEOTIDE SEQUENCE</scope>
    <source>
        <strain evidence="2">AS29M-1</strain>
    </source>
</reference>